<name>A0A7U7ERQ3_9GAMM</name>
<gene>
    <name evidence="8" type="ORF">PSEWESI4_03797</name>
</gene>
<keyword evidence="3" id="KW-0028">Amino-acid biosynthesis</keyword>
<dbReference type="Gene3D" id="2.160.10.10">
    <property type="entry name" value="Hexapeptide repeat proteins"/>
    <property type="match status" value="1"/>
</dbReference>
<evidence type="ECO:0000256" key="6">
    <source>
        <dbReference type="ARBA" id="ARBA00049486"/>
    </source>
</evidence>
<dbReference type="PANTHER" id="PTHR42811">
    <property type="entry name" value="SERINE ACETYLTRANSFERASE"/>
    <property type="match status" value="1"/>
</dbReference>
<dbReference type="FunFam" id="2.160.10.10:FF:000015">
    <property type="entry name" value="Serine acetyltransferase, plasmid"/>
    <property type="match status" value="1"/>
</dbReference>
<evidence type="ECO:0000313" key="9">
    <source>
        <dbReference type="Proteomes" id="UP000583387"/>
    </source>
</evidence>
<dbReference type="EC" id="2.3.1.30" evidence="2"/>
<reference evidence="8 9" key="1">
    <citation type="submission" date="2020-08" db="EMBL/GenBank/DDBJ databases">
        <authorList>
            <person name="Criscuolo A."/>
        </authorList>
    </citation>
    <scope>NUCLEOTIDE SEQUENCE [LARGE SCALE GENOMIC DNA]</scope>
    <source>
        <strain evidence="8">CIP111764</strain>
    </source>
</reference>
<evidence type="ECO:0000256" key="3">
    <source>
        <dbReference type="ARBA" id="ARBA00022605"/>
    </source>
</evidence>
<dbReference type="InterPro" id="IPR053376">
    <property type="entry name" value="Serine_acetyltransferase"/>
</dbReference>
<accession>A0A7U7ERQ3</accession>
<evidence type="ECO:0000256" key="5">
    <source>
        <dbReference type="ARBA" id="ARBA00023315"/>
    </source>
</evidence>
<evidence type="ECO:0000313" key="8">
    <source>
        <dbReference type="EMBL" id="CAD5109492.1"/>
    </source>
</evidence>
<comment type="catalytic activity">
    <reaction evidence="6">
        <text>L-serine + acetyl-CoA = O-acetyl-L-serine + CoA</text>
        <dbReference type="Rhea" id="RHEA:24560"/>
        <dbReference type="ChEBI" id="CHEBI:33384"/>
        <dbReference type="ChEBI" id="CHEBI:57287"/>
        <dbReference type="ChEBI" id="CHEBI:57288"/>
        <dbReference type="ChEBI" id="CHEBI:58340"/>
        <dbReference type="EC" id="2.3.1.30"/>
    </reaction>
</comment>
<comment type="similarity">
    <text evidence="1">Belongs to the transferase hexapeptide repeat family.</text>
</comment>
<dbReference type="InterPro" id="IPR011004">
    <property type="entry name" value="Trimer_LpxA-like_sf"/>
</dbReference>
<evidence type="ECO:0000256" key="7">
    <source>
        <dbReference type="SAM" id="MobiDB-lite"/>
    </source>
</evidence>
<dbReference type="InterPro" id="IPR001451">
    <property type="entry name" value="Hexapep"/>
</dbReference>
<dbReference type="InterPro" id="IPR045304">
    <property type="entry name" value="LbH_SAT"/>
</dbReference>
<keyword evidence="5" id="KW-0012">Acyltransferase</keyword>
<proteinExistence type="inferred from homology"/>
<dbReference type="GO" id="GO:0009001">
    <property type="term" value="F:serine O-acetyltransferase activity"/>
    <property type="evidence" value="ECO:0007669"/>
    <property type="project" value="UniProtKB-EC"/>
</dbReference>
<protein>
    <recommendedName>
        <fullName evidence="2">serine O-acetyltransferase</fullName>
        <ecNumber evidence="2">2.3.1.30</ecNumber>
    </recommendedName>
</protein>
<feature type="compositionally biased region" description="Polar residues" evidence="7">
    <location>
        <begin position="10"/>
        <end position="21"/>
    </location>
</feature>
<feature type="region of interest" description="Disordered" evidence="7">
    <location>
        <begin position="1"/>
        <end position="21"/>
    </location>
</feature>
<dbReference type="Gene3D" id="1.10.3130.10">
    <property type="entry name" value="serine acetyltransferase, domain 1"/>
    <property type="match status" value="1"/>
</dbReference>
<keyword evidence="4" id="KW-0808">Transferase</keyword>
<comment type="caution">
    <text evidence="8">The sequence shown here is derived from an EMBL/GenBank/DDBJ whole genome shotgun (WGS) entry which is preliminary data.</text>
</comment>
<dbReference type="CDD" id="cd03354">
    <property type="entry name" value="LbH_SAT"/>
    <property type="match status" value="1"/>
</dbReference>
<dbReference type="EMBL" id="CAJFCI010000076">
    <property type="protein sequence ID" value="CAD5109492.1"/>
    <property type="molecule type" value="Genomic_DNA"/>
</dbReference>
<evidence type="ECO:0000256" key="4">
    <source>
        <dbReference type="ARBA" id="ARBA00022679"/>
    </source>
</evidence>
<dbReference type="AlphaFoldDB" id="A0A7U7ERQ3"/>
<dbReference type="GO" id="GO:0008652">
    <property type="term" value="P:amino acid biosynthetic process"/>
    <property type="evidence" value="ECO:0007669"/>
    <property type="project" value="UniProtKB-KW"/>
</dbReference>
<dbReference type="InterPro" id="IPR042122">
    <property type="entry name" value="Ser_AcTrfase_N_sf"/>
</dbReference>
<dbReference type="SUPFAM" id="SSF51161">
    <property type="entry name" value="Trimeric LpxA-like enzymes"/>
    <property type="match status" value="1"/>
</dbReference>
<dbReference type="NCBIfam" id="NF041874">
    <property type="entry name" value="EPS_EpsC"/>
    <property type="match status" value="1"/>
</dbReference>
<evidence type="ECO:0000256" key="2">
    <source>
        <dbReference type="ARBA" id="ARBA00013266"/>
    </source>
</evidence>
<dbReference type="Pfam" id="PF00132">
    <property type="entry name" value="Hexapep"/>
    <property type="match status" value="1"/>
</dbReference>
<evidence type="ECO:0000256" key="1">
    <source>
        <dbReference type="ARBA" id="ARBA00007274"/>
    </source>
</evidence>
<keyword evidence="9" id="KW-1185">Reference proteome</keyword>
<organism evidence="8 9">
    <name type="scientific">Zestomonas carbonaria</name>
    <dbReference type="NCBI Taxonomy" id="2762745"/>
    <lineage>
        <taxon>Bacteria</taxon>
        <taxon>Pseudomonadati</taxon>
        <taxon>Pseudomonadota</taxon>
        <taxon>Gammaproteobacteria</taxon>
        <taxon>Pseudomonadales</taxon>
        <taxon>Pseudomonadaceae</taxon>
        <taxon>Zestomonas</taxon>
    </lineage>
</organism>
<dbReference type="Proteomes" id="UP000583387">
    <property type="component" value="Unassembled WGS sequence"/>
</dbReference>
<sequence>MGREAKPGWNQMNDVNRQAESSPVNWKLGRIVEELRSARSEWRSRTGRLRELGGRELPSRSSIEDIVERLSSALFPMRLGPNDLREESEDFFVGHTLDAALNALLIQARLELRYTARQRGEVEADVHEKAVQIVQDFAHALPQLRQLLDTDVLAAFHGDPAARSVDEVLLCYPGIVAVIHHRLAHHLYNAGLPLVARIISELAHSTTGIDIHPGARIGKSFFIDHGTGVVIGETAIIGDQVRIYQAVTLGAKRFTADETGQLHKGQPRHPIVEDDVVIYAGATILGRITIGKGSTIGGNVWLTRSVPPGSNVSQATLQHQPGNVG</sequence>